<dbReference type="Proteomes" id="UP000688137">
    <property type="component" value="Unassembled WGS sequence"/>
</dbReference>
<comment type="caution">
    <text evidence="1">The sequence shown here is derived from an EMBL/GenBank/DDBJ whole genome shotgun (WGS) entry which is preliminary data.</text>
</comment>
<keyword evidence="2" id="KW-1185">Reference proteome</keyword>
<proteinExistence type="predicted"/>
<reference evidence="1" key="1">
    <citation type="submission" date="2021-01" db="EMBL/GenBank/DDBJ databases">
        <authorList>
            <consortium name="Genoscope - CEA"/>
            <person name="William W."/>
        </authorList>
    </citation>
    <scope>NUCLEOTIDE SEQUENCE</scope>
</reference>
<sequence length="174" mass="20274">MKQQKDGLFIQSSQFVAESCEPLSIMDYCYEENQEIQPKTLKTEKLEKIEMTKEKSIRINRPQKKEPYGSDWAQGILAKQFGVQITQGSQTLSPKWIIKKVQPIEFSQNNALIDPKIAKDFKSQEKLFRQTATESHRKRLGKVIKQYQQSFNGQISPQNQQAQFNYQYKLPSIP</sequence>
<evidence type="ECO:0000313" key="2">
    <source>
        <dbReference type="Proteomes" id="UP000688137"/>
    </source>
</evidence>
<dbReference type="EMBL" id="CAJJDM010000066">
    <property type="protein sequence ID" value="CAD8080718.1"/>
    <property type="molecule type" value="Genomic_DNA"/>
</dbReference>
<gene>
    <name evidence="1" type="ORF">PPRIM_AZ9-3.1.T0640130</name>
</gene>
<name>A0A8S1MK60_PARPR</name>
<organism evidence="1 2">
    <name type="scientific">Paramecium primaurelia</name>
    <dbReference type="NCBI Taxonomy" id="5886"/>
    <lineage>
        <taxon>Eukaryota</taxon>
        <taxon>Sar</taxon>
        <taxon>Alveolata</taxon>
        <taxon>Ciliophora</taxon>
        <taxon>Intramacronucleata</taxon>
        <taxon>Oligohymenophorea</taxon>
        <taxon>Peniculida</taxon>
        <taxon>Parameciidae</taxon>
        <taxon>Paramecium</taxon>
    </lineage>
</organism>
<protein>
    <submittedName>
        <fullName evidence="1">Uncharacterized protein</fullName>
    </submittedName>
</protein>
<dbReference type="OMA" id="SPKWIIK"/>
<evidence type="ECO:0000313" key="1">
    <source>
        <dbReference type="EMBL" id="CAD8080718.1"/>
    </source>
</evidence>
<accession>A0A8S1MK60</accession>
<dbReference type="AlphaFoldDB" id="A0A8S1MK60"/>